<evidence type="ECO:0000313" key="9">
    <source>
        <dbReference type="EMBL" id="QDU71484.1"/>
    </source>
</evidence>
<dbReference type="PIRSF" id="PIRSF000538">
    <property type="entry name" value="GlpK"/>
    <property type="match status" value="1"/>
</dbReference>
<dbReference type="Gene3D" id="1.20.58.2240">
    <property type="match status" value="1"/>
</dbReference>
<dbReference type="KEGG" id="mcad:Pan265_13340"/>
<dbReference type="PANTHER" id="PTHR43435">
    <property type="entry name" value="RIBULOKINASE"/>
    <property type="match status" value="1"/>
</dbReference>
<feature type="domain" description="Carbohydrate kinase FGGY N-terminal" evidence="7">
    <location>
        <begin position="7"/>
        <end position="287"/>
    </location>
</feature>
<evidence type="ECO:0000256" key="3">
    <source>
        <dbReference type="ARBA" id="ARBA00022777"/>
    </source>
</evidence>
<evidence type="ECO:0000256" key="1">
    <source>
        <dbReference type="ARBA" id="ARBA00022679"/>
    </source>
</evidence>
<accession>A0A518BX17</accession>
<sequence>MSDTKAYSIGVDYGTNSVRALVVDTATGHELAVSVFAYPSGEAGILLDASDPTLARQNPQDYIDGFVASVSEAVKLAGDDPAFSAERVVGIGVDTTGSSPLPVDRAGRPLALHPEFKDDLAAQCWLWKDHTSHAEAAEITALAQEREEPYLALCGGTYSSEWYWSKILHCERTSPEVAQAAYAWVECADFVPGYLTGNTDPHTMARSVCAAGHKAMYNARWGGLPSSAFLDALSPGLSRFRDRYAASAQPSSESAGTLRAEIAERVGLPAGIPVATGAFDAHHGAVGSGVAPGTIVKIIGTSTCDIMTSPLDQQIADIPGVCGIVPESVLPGALGIEAGQSAVGDLFNWYVQNLGRDGHDALTERAAVLKPGESGLLALDWNNGNRTVLVDPRLSGLLVGQSLHTTAAEIYRALIEATAFGSRAIIQRIRDYGVGIESVTMCGGIAEKNPMAMQIYADILNLPIRIARSGQACALGAAVFGAVVGGAHRDTGAAVAAMTGTKDVLYSPDRDAVPVYEELFGLYMTLHDSFGGVDRSADLGGLMKRLMAIRDRARRSDRA</sequence>
<evidence type="ECO:0000256" key="5">
    <source>
        <dbReference type="ARBA" id="ARBA00022935"/>
    </source>
</evidence>
<keyword evidence="1 9" id="KW-0808">Transferase</keyword>
<dbReference type="InterPro" id="IPR043129">
    <property type="entry name" value="ATPase_NBD"/>
</dbReference>
<reference evidence="9 10" key="1">
    <citation type="submission" date="2019-02" db="EMBL/GenBank/DDBJ databases">
        <title>Deep-cultivation of Planctomycetes and their phenomic and genomic characterization uncovers novel biology.</title>
        <authorList>
            <person name="Wiegand S."/>
            <person name="Jogler M."/>
            <person name="Boedeker C."/>
            <person name="Pinto D."/>
            <person name="Vollmers J."/>
            <person name="Rivas-Marin E."/>
            <person name="Kohn T."/>
            <person name="Peeters S.H."/>
            <person name="Heuer A."/>
            <person name="Rast P."/>
            <person name="Oberbeckmann S."/>
            <person name="Bunk B."/>
            <person name="Jeske O."/>
            <person name="Meyerdierks A."/>
            <person name="Storesund J.E."/>
            <person name="Kallscheuer N."/>
            <person name="Luecker S."/>
            <person name="Lage O.M."/>
            <person name="Pohl T."/>
            <person name="Merkel B.J."/>
            <person name="Hornburger P."/>
            <person name="Mueller R.-W."/>
            <person name="Bruemmer F."/>
            <person name="Labrenz M."/>
            <person name="Spormann A.M."/>
            <person name="Op den Camp H."/>
            <person name="Overmann J."/>
            <person name="Amann R."/>
            <person name="Jetten M.S.M."/>
            <person name="Mascher T."/>
            <person name="Medema M.H."/>
            <person name="Devos D.P."/>
            <person name="Kaster A.-K."/>
            <person name="Ovreas L."/>
            <person name="Rohde M."/>
            <person name="Galperin M.Y."/>
            <person name="Jogler C."/>
        </authorList>
    </citation>
    <scope>NUCLEOTIDE SEQUENCE [LARGE SCALE GENOMIC DNA]</scope>
    <source>
        <strain evidence="9 10">Pan265</strain>
    </source>
</reference>
<keyword evidence="2" id="KW-0547">Nucleotide-binding</keyword>
<evidence type="ECO:0000313" key="10">
    <source>
        <dbReference type="Proteomes" id="UP000320386"/>
    </source>
</evidence>
<dbReference type="InterPro" id="IPR018485">
    <property type="entry name" value="FGGY_C"/>
</dbReference>
<dbReference type="InterPro" id="IPR005929">
    <property type="entry name" value="Ribulokinase"/>
</dbReference>
<dbReference type="Proteomes" id="UP000320386">
    <property type="component" value="Chromosome"/>
</dbReference>
<organism evidence="9 10">
    <name type="scientific">Mucisphaera calidilacus</name>
    <dbReference type="NCBI Taxonomy" id="2527982"/>
    <lineage>
        <taxon>Bacteria</taxon>
        <taxon>Pseudomonadati</taxon>
        <taxon>Planctomycetota</taxon>
        <taxon>Phycisphaerae</taxon>
        <taxon>Phycisphaerales</taxon>
        <taxon>Phycisphaeraceae</taxon>
        <taxon>Mucisphaera</taxon>
    </lineage>
</organism>
<evidence type="ECO:0000259" key="7">
    <source>
        <dbReference type="Pfam" id="PF00370"/>
    </source>
</evidence>
<dbReference type="GO" id="GO:0005737">
    <property type="term" value="C:cytoplasm"/>
    <property type="evidence" value="ECO:0007669"/>
    <property type="project" value="TreeGrafter"/>
</dbReference>
<dbReference type="GO" id="GO:0008741">
    <property type="term" value="F:ribulokinase activity"/>
    <property type="evidence" value="ECO:0007669"/>
    <property type="project" value="UniProtKB-EC"/>
</dbReference>
<dbReference type="EMBL" id="CP036280">
    <property type="protein sequence ID" value="QDU71484.1"/>
    <property type="molecule type" value="Genomic_DNA"/>
</dbReference>
<dbReference type="EC" id="2.7.1.16" evidence="9"/>
<keyword evidence="4" id="KW-0067">ATP-binding</keyword>
<gene>
    <name evidence="9" type="primary">araB_2</name>
    <name evidence="9" type="ORF">Pan265_13340</name>
</gene>
<dbReference type="GO" id="GO:0019569">
    <property type="term" value="P:L-arabinose catabolic process to D-xylulose 5-phosphate"/>
    <property type="evidence" value="ECO:0007669"/>
    <property type="project" value="InterPro"/>
</dbReference>
<dbReference type="Gene3D" id="3.30.420.40">
    <property type="match status" value="1"/>
</dbReference>
<dbReference type="RefSeq" id="WP_145445631.1">
    <property type="nucleotide sequence ID" value="NZ_CP036280.1"/>
</dbReference>
<evidence type="ECO:0000256" key="2">
    <source>
        <dbReference type="ARBA" id="ARBA00022741"/>
    </source>
</evidence>
<dbReference type="CDD" id="cd07781">
    <property type="entry name" value="ASKHA_NBD_FGGY_L-RBK"/>
    <property type="match status" value="1"/>
</dbReference>
<dbReference type="Pfam" id="PF02782">
    <property type="entry name" value="FGGY_C"/>
    <property type="match status" value="1"/>
</dbReference>
<dbReference type="InterPro" id="IPR018484">
    <property type="entry name" value="FGGY_N"/>
</dbReference>
<dbReference type="AlphaFoldDB" id="A0A518BX17"/>
<evidence type="ECO:0000259" key="8">
    <source>
        <dbReference type="Pfam" id="PF02782"/>
    </source>
</evidence>
<dbReference type="PANTHER" id="PTHR43435:SF4">
    <property type="entry name" value="FGGY CARBOHYDRATE KINASE DOMAIN-CONTAINING PROTEIN"/>
    <property type="match status" value="1"/>
</dbReference>
<dbReference type="OrthoDB" id="9805576at2"/>
<name>A0A518BX17_9BACT</name>
<dbReference type="GO" id="GO:0019150">
    <property type="term" value="F:D-ribulokinase activity"/>
    <property type="evidence" value="ECO:0007669"/>
    <property type="project" value="TreeGrafter"/>
</dbReference>
<keyword evidence="5" id="KW-0054">Arabinose catabolism</keyword>
<dbReference type="Pfam" id="PF00370">
    <property type="entry name" value="FGGY_N"/>
    <property type="match status" value="1"/>
</dbReference>
<keyword evidence="6" id="KW-0119">Carbohydrate metabolism</keyword>
<keyword evidence="3 9" id="KW-0418">Kinase</keyword>
<dbReference type="SUPFAM" id="SSF53067">
    <property type="entry name" value="Actin-like ATPase domain"/>
    <property type="match status" value="2"/>
</dbReference>
<keyword evidence="10" id="KW-1185">Reference proteome</keyword>
<evidence type="ECO:0000256" key="6">
    <source>
        <dbReference type="ARBA" id="ARBA00023277"/>
    </source>
</evidence>
<protein>
    <submittedName>
        <fullName evidence="9">Ribulokinase</fullName>
        <ecNumber evidence="9">2.7.1.16</ecNumber>
    </submittedName>
</protein>
<dbReference type="GO" id="GO:0005524">
    <property type="term" value="F:ATP binding"/>
    <property type="evidence" value="ECO:0007669"/>
    <property type="project" value="UniProtKB-KW"/>
</dbReference>
<feature type="domain" description="Carbohydrate kinase FGGY C-terminal" evidence="8">
    <location>
        <begin position="298"/>
        <end position="483"/>
    </location>
</feature>
<evidence type="ECO:0000256" key="4">
    <source>
        <dbReference type="ARBA" id="ARBA00022840"/>
    </source>
</evidence>
<dbReference type="InterPro" id="IPR000577">
    <property type="entry name" value="Carb_kinase_FGGY"/>
</dbReference>
<proteinExistence type="predicted"/>
<dbReference type="NCBIfam" id="NF003154">
    <property type="entry name" value="PRK04123.1"/>
    <property type="match status" value="1"/>
</dbReference>